<accession>A0A6G7GJR6</accession>
<name>A0A6G7GJR6_KUEST</name>
<reference evidence="1 2" key="1">
    <citation type="submission" date="2020-02" db="EMBL/GenBank/DDBJ databases">
        <title>Newly sequenced genome of strain CSTR1 showed variability in Candidatus Kuenenia stuttgartiensis genomes.</title>
        <authorList>
            <person name="Ding C."/>
            <person name="Adrian L."/>
        </authorList>
    </citation>
    <scope>NUCLEOTIDE SEQUENCE [LARGE SCALE GENOMIC DNA]</scope>
    <source>
        <strain evidence="1 2">CSTR1</strain>
    </source>
</reference>
<dbReference type="AlphaFoldDB" id="A0A6G7GJR6"/>
<evidence type="ECO:0000313" key="2">
    <source>
        <dbReference type="Proteomes" id="UP000501926"/>
    </source>
</evidence>
<dbReference type="InterPro" id="IPR014985">
    <property type="entry name" value="WbqC"/>
</dbReference>
<organism evidence="1 2">
    <name type="scientific">Kuenenia stuttgartiensis</name>
    <dbReference type="NCBI Taxonomy" id="174633"/>
    <lineage>
        <taxon>Bacteria</taxon>
        <taxon>Pseudomonadati</taxon>
        <taxon>Planctomycetota</taxon>
        <taxon>Candidatus Brocadiia</taxon>
        <taxon>Candidatus Brocadiales</taxon>
        <taxon>Candidatus Brocadiaceae</taxon>
        <taxon>Candidatus Kuenenia</taxon>
    </lineage>
</organism>
<sequence length="230" mass="27128">MQPAYWPWLGWFHRVAISDMLIILDNVQIDLNSRTKFANRNKIRTKDGWQWITVPLKTKGKFGNLYLNHIEVENNQRWREKHLSVIRHNYSKALFFKRHETYLMDLYSRKWKLLTEVANETTRYLLDALRIKTPLLFSSEMNVSGQKDEFLLNLCKAAGADTYISGPFGRTYIRENLFEASGIKVLYHDYKHPVYPQTYERFESFMSAIDLLMNCGDTSKNTLMGEEGIL</sequence>
<gene>
    <name evidence="1" type="ORF">KsCSTR_02230</name>
</gene>
<dbReference type="EMBL" id="CP049055">
    <property type="protein sequence ID" value="QII09602.1"/>
    <property type="molecule type" value="Genomic_DNA"/>
</dbReference>
<protein>
    <recommendedName>
        <fullName evidence="3">WbqC-like protein family protein</fullName>
    </recommendedName>
</protein>
<evidence type="ECO:0000313" key="1">
    <source>
        <dbReference type="EMBL" id="QII09602.1"/>
    </source>
</evidence>
<proteinExistence type="predicted"/>
<dbReference type="Pfam" id="PF08889">
    <property type="entry name" value="WbqC"/>
    <property type="match status" value="1"/>
</dbReference>
<evidence type="ECO:0008006" key="3">
    <source>
        <dbReference type="Google" id="ProtNLM"/>
    </source>
</evidence>
<dbReference type="Proteomes" id="UP000501926">
    <property type="component" value="Chromosome"/>
</dbReference>